<dbReference type="AlphaFoldDB" id="A0A392RWR2"/>
<sequence>MFEGEHVADIATLSVLQSSASLTRKQMIAELQDVSNGLGENKSKVDRVIQALMLEENVDAADGEQEENEDVNQSSSAAGSGDEEVE</sequence>
<dbReference type="Proteomes" id="UP000265520">
    <property type="component" value="Unassembled WGS sequence"/>
</dbReference>
<feature type="compositionally biased region" description="Acidic residues" evidence="1">
    <location>
        <begin position="56"/>
        <end position="70"/>
    </location>
</feature>
<feature type="region of interest" description="Disordered" evidence="1">
    <location>
        <begin position="56"/>
        <end position="86"/>
    </location>
</feature>
<name>A0A392RWR2_9FABA</name>
<comment type="caution">
    <text evidence="2">The sequence shown here is derived from an EMBL/GenBank/DDBJ whole genome shotgun (WGS) entry which is preliminary data.</text>
</comment>
<evidence type="ECO:0000313" key="2">
    <source>
        <dbReference type="EMBL" id="MCI40597.1"/>
    </source>
</evidence>
<reference evidence="2 3" key="1">
    <citation type="journal article" date="2018" name="Front. Plant Sci.">
        <title>Red Clover (Trifolium pratense) and Zigzag Clover (T. medium) - A Picture of Genomic Similarities and Differences.</title>
        <authorList>
            <person name="Dluhosova J."/>
            <person name="Istvanek J."/>
            <person name="Nedelnik J."/>
            <person name="Repkova J."/>
        </authorList>
    </citation>
    <scope>NUCLEOTIDE SEQUENCE [LARGE SCALE GENOMIC DNA]</scope>
    <source>
        <strain evidence="3">cv. 10/8</strain>
        <tissue evidence="2">Leaf</tissue>
    </source>
</reference>
<evidence type="ECO:0000256" key="1">
    <source>
        <dbReference type="SAM" id="MobiDB-lite"/>
    </source>
</evidence>
<keyword evidence="3" id="KW-1185">Reference proteome</keyword>
<feature type="non-terminal residue" evidence="2">
    <location>
        <position position="86"/>
    </location>
</feature>
<protein>
    <submittedName>
        <fullName evidence="2">Uncharacterized protein</fullName>
    </submittedName>
</protein>
<dbReference type="EMBL" id="LXQA010281638">
    <property type="protein sequence ID" value="MCI40597.1"/>
    <property type="molecule type" value="Genomic_DNA"/>
</dbReference>
<proteinExistence type="predicted"/>
<organism evidence="2 3">
    <name type="scientific">Trifolium medium</name>
    <dbReference type="NCBI Taxonomy" id="97028"/>
    <lineage>
        <taxon>Eukaryota</taxon>
        <taxon>Viridiplantae</taxon>
        <taxon>Streptophyta</taxon>
        <taxon>Embryophyta</taxon>
        <taxon>Tracheophyta</taxon>
        <taxon>Spermatophyta</taxon>
        <taxon>Magnoliopsida</taxon>
        <taxon>eudicotyledons</taxon>
        <taxon>Gunneridae</taxon>
        <taxon>Pentapetalae</taxon>
        <taxon>rosids</taxon>
        <taxon>fabids</taxon>
        <taxon>Fabales</taxon>
        <taxon>Fabaceae</taxon>
        <taxon>Papilionoideae</taxon>
        <taxon>50 kb inversion clade</taxon>
        <taxon>NPAAA clade</taxon>
        <taxon>Hologalegina</taxon>
        <taxon>IRL clade</taxon>
        <taxon>Trifolieae</taxon>
        <taxon>Trifolium</taxon>
    </lineage>
</organism>
<accession>A0A392RWR2</accession>
<evidence type="ECO:0000313" key="3">
    <source>
        <dbReference type="Proteomes" id="UP000265520"/>
    </source>
</evidence>